<keyword evidence="5" id="KW-0999">Mitochondrion inner membrane</keyword>
<evidence type="ECO:0000313" key="11">
    <source>
        <dbReference type="Proteomes" id="UP001194468"/>
    </source>
</evidence>
<dbReference type="InterPro" id="IPR022533">
    <property type="entry name" value="Cox20"/>
</dbReference>
<dbReference type="GO" id="GO:0033617">
    <property type="term" value="P:mitochondrial respiratory chain complex IV assembly"/>
    <property type="evidence" value="ECO:0007669"/>
    <property type="project" value="InterPro"/>
</dbReference>
<feature type="region of interest" description="Disordered" evidence="9">
    <location>
        <begin position="1"/>
        <end position="25"/>
    </location>
</feature>
<dbReference type="PANTHER" id="PTHR31586">
    <property type="entry name" value="CYTOCHROME C OXIDASE PROTEIN 20"/>
    <property type="match status" value="1"/>
</dbReference>
<keyword evidence="6" id="KW-1133">Transmembrane helix</keyword>
<evidence type="ECO:0000256" key="5">
    <source>
        <dbReference type="ARBA" id="ARBA00022792"/>
    </source>
</evidence>
<keyword evidence="8" id="KW-0472">Membrane</keyword>
<proteinExistence type="inferred from homology"/>
<dbReference type="EMBL" id="WHUW01000008">
    <property type="protein sequence ID" value="KAF8442891.1"/>
    <property type="molecule type" value="Genomic_DNA"/>
</dbReference>
<keyword evidence="4" id="KW-0812">Transmembrane</keyword>
<evidence type="ECO:0000256" key="7">
    <source>
        <dbReference type="ARBA" id="ARBA00023128"/>
    </source>
</evidence>
<keyword evidence="7" id="KW-0496">Mitochondrion</keyword>
<organism evidence="10 11">
    <name type="scientific">Boletus edulis BED1</name>
    <dbReference type="NCBI Taxonomy" id="1328754"/>
    <lineage>
        <taxon>Eukaryota</taxon>
        <taxon>Fungi</taxon>
        <taxon>Dikarya</taxon>
        <taxon>Basidiomycota</taxon>
        <taxon>Agaricomycotina</taxon>
        <taxon>Agaricomycetes</taxon>
        <taxon>Agaricomycetidae</taxon>
        <taxon>Boletales</taxon>
        <taxon>Boletineae</taxon>
        <taxon>Boletaceae</taxon>
        <taxon>Boletoideae</taxon>
        <taxon>Boletus</taxon>
    </lineage>
</organism>
<evidence type="ECO:0000313" key="10">
    <source>
        <dbReference type="EMBL" id="KAF8442891.1"/>
    </source>
</evidence>
<keyword evidence="11" id="KW-1185">Reference proteome</keyword>
<evidence type="ECO:0000256" key="6">
    <source>
        <dbReference type="ARBA" id="ARBA00022989"/>
    </source>
</evidence>
<evidence type="ECO:0000256" key="9">
    <source>
        <dbReference type="SAM" id="MobiDB-lite"/>
    </source>
</evidence>
<reference evidence="10" key="2">
    <citation type="journal article" date="2020" name="Nat. Commun.">
        <title>Large-scale genome sequencing of mycorrhizal fungi provides insights into the early evolution of symbiotic traits.</title>
        <authorList>
            <person name="Miyauchi S."/>
            <person name="Kiss E."/>
            <person name="Kuo A."/>
            <person name="Drula E."/>
            <person name="Kohler A."/>
            <person name="Sanchez-Garcia M."/>
            <person name="Morin E."/>
            <person name="Andreopoulos B."/>
            <person name="Barry K.W."/>
            <person name="Bonito G."/>
            <person name="Buee M."/>
            <person name="Carver A."/>
            <person name="Chen C."/>
            <person name="Cichocki N."/>
            <person name="Clum A."/>
            <person name="Culley D."/>
            <person name="Crous P.W."/>
            <person name="Fauchery L."/>
            <person name="Girlanda M."/>
            <person name="Hayes R.D."/>
            <person name="Keri Z."/>
            <person name="LaButti K."/>
            <person name="Lipzen A."/>
            <person name="Lombard V."/>
            <person name="Magnuson J."/>
            <person name="Maillard F."/>
            <person name="Murat C."/>
            <person name="Nolan M."/>
            <person name="Ohm R.A."/>
            <person name="Pangilinan J."/>
            <person name="Pereira M.F."/>
            <person name="Perotto S."/>
            <person name="Peter M."/>
            <person name="Pfister S."/>
            <person name="Riley R."/>
            <person name="Sitrit Y."/>
            <person name="Stielow J.B."/>
            <person name="Szollosi G."/>
            <person name="Zifcakova L."/>
            <person name="Stursova M."/>
            <person name="Spatafora J.W."/>
            <person name="Tedersoo L."/>
            <person name="Vaario L.M."/>
            <person name="Yamada A."/>
            <person name="Yan M."/>
            <person name="Wang P."/>
            <person name="Xu J."/>
            <person name="Bruns T."/>
            <person name="Baldrian P."/>
            <person name="Vilgalys R."/>
            <person name="Dunand C."/>
            <person name="Henrissat B."/>
            <person name="Grigoriev I.V."/>
            <person name="Hibbett D."/>
            <person name="Nagy L.G."/>
            <person name="Martin F.M."/>
        </authorList>
    </citation>
    <scope>NUCLEOTIDE SEQUENCE</scope>
    <source>
        <strain evidence="10">BED1</strain>
    </source>
</reference>
<name>A0AAD4GGM6_BOLED</name>
<comment type="caution">
    <text evidence="10">The sequence shown here is derived from an EMBL/GenBank/DDBJ whole genome shotgun (WGS) entry which is preliminary data.</text>
</comment>
<comment type="similarity">
    <text evidence="2">Belongs to the COX20 family.</text>
</comment>
<dbReference type="PANTHER" id="PTHR31586:SF1">
    <property type="entry name" value="CYTOCHROME C OXIDASE ASSEMBLY PROTEIN COX20, MITOCHONDRIAL"/>
    <property type="match status" value="1"/>
</dbReference>
<dbReference type="AlphaFoldDB" id="A0AAD4GGM6"/>
<dbReference type="Proteomes" id="UP001194468">
    <property type="component" value="Unassembled WGS sequence"/>
</dbReference>
<evidence type="ECO:0000256" key="3">
    <source>
        <dbReference type="ARBA" id="ARBA00017689"/>
    </source>
</evidence>
<evidence type="ECO:0000256" key="8">
    <source>
        <dbReference type="ARBA" id="ARBA00023136"/>
    </source>
</evidence>
<dbReference type="Pfam" id="PF12597">
    <property type="entry name" value="Cox20"/>
    <property type="match status" value="1"/>
</dbReference>
<dbReference type="GO" id="GO:0005743">
    <property type="term" value="C:mitochondrial inner membrane"/>
    <property type="evidence" value="ECO:0007669"/>
    <property type="project" value="UniProtKB-SubCell"/>
</dbReference>
<sequence length="135" mass="14814">MVSGDAASIQRPETGEPSEGSRQPIYKTETTGNYWQDIWTAFKRLGEMPCARNSLLSGIASGAGVGFIRAMSASPFVASNWAVGSFMVISLGTWTICQQNLEAERRRLARVVEGMPKRFIKQKEPKDGGSEEIQN</sequence>
<comment type="subcellular location">
    <subcellularLocation>
        <location evidence="1">Mitochondrion inner membrane</location>
    </subcellularLocation>
</comment>
<accession>A0AAD4GGM6</accession>
<evidence type="ECO:0000256" key="2">
    <source>
        <dbReference type="ARBA" id="ARBA00009575"/>
    </source>
</evidence>
<evidence type="ECO:0000256" key="1">
    <source>
        <dbReference type="ARBA" id="ARBA00004273"/>
    </source>
</evidence>
<evidence type="ECO:0000256" key="4">
    <source>
        <dbReference type="ARBA" id="ARBA00022692"/>
    </source>
</evidence>
<protein>
    <recommendedName>
        <fullName evidence="3">Cytochrome c oxidase assembly protein COX20, mitochondrial</fullName>
    </recommendedName>
</protein>
<reference evidence="10" key="1">
    <citation type="submission" date="2019-10" db="EMBL/GenBank/DDBJ databases">
        <authorList>
            <consortium name="DOE Joint Genome Institute"/>
            <person name="Kuo A."/>
            <person name="Miyauchi S."/>
            <person name="Kiss E."/>
            <person name="Drula E."/>
            <person name="Kohler A."/>
            <person name="Sanchez-Garcia M."/>
            <person name="Andreopoulos B."/>
            <person name="Barry K.W."/>
            <person name="Bonito G."/>
            <person name="Buee M."/>
            <person name="Carver A."/>
            <person name="Chen C."/>
            <person name="Cichocki N."/>
            <person name="Clum A."/>
            <person name="Culley D."/>
            <person name="Crous P.W."/>
            <person name="Fauchery L."/>
            <person name="Girlanda M."/>
            <person name="Hayes R."/>
            <person name="Keri Z."/>
            <person name="LaButti K."/>
            <person name="Lipzen A."/>
            <person name="Lombard V."/>
            <person name="Magnuson J."/>
            <person name="Maillard F."/>
            <person name="Morin E."/>
            <person name="Murat C."/>
            <person name="Nolan M."/>
            <person name="Ohm R."/>
            <person name="Pangilinan J."/>
            <person name="Pereira M."/>
            <person name="Perotto S."/>
            <person name="Peter M."/>
            <person name="Riley R."/>
            <person name="Sitrit Y."/>
            <person name="Stielow B."/>
            <person name="Szollosi G."/>
            <person name="Zifcakova L."/>
            <person name="Stursova M."/>
            <person name="Spatafora J.W."/>
            <person name="Tedersoo L."/>
            <person name="Vaario L.-M."/>
            <person name="Yamada A."/>
            <person name="Yan M."/>
            <person name="Wang P."/>
            <person name="Xu J."/>
            <person name="Bruns T."/>
            <person name="Baldrian P."/>
            <person name="Vilgalys R."/>
            <person name="Henrissat B."/>
            <person name="Grigoriev I.V."/>
            <person name="Hibbett D."/>
            <person name="Nagy L.G."/>
            <person name="Martin F.M."/>
        </authorList>
    </citation>
    <scope>NUCLEOTIDE SEQUENCE</scope>
    <source>
        <strain evidence="10">BED1</strain>
    </source>
</reference>
<gene>
    <name evidence="10" type="ORF">L210DRAFT_3396220</name>
</gene>